<reference evidence="1 2" key="1">
    <citation type="journal article" date="2016" name="Nat. Commun.">
        <title>Thousands of microbial genomes shed light on interconnected biogeochemical processes in an aquifer system.</title>
        <authorList>
            <person name="Anantharaman K."/>
            <person name="Brown C.T."/>
            <person name="Hug L.A."/>
            <person name="Sharon I."/>
            <person name="Castelle C.J."/>
            <person name="Probst A.J."/>
            <person name="Thomas B.C."/>
            <person name="Singh A."/>
            <person name="Wilkins M.J."/>
            <person name="Karaoz U."/>
            <person name="Brodie E.L."/>
            <person name="Williams K.H."/>
            <person name="Hubbard S.S."/>
            <person name="Banfield J.F."/>
        </authorList>
    </citation>
    <scope>NUCLEOTIDE SEQUENCE [LARGE SCALE GENOMIC DNA]</scope>
</reference>
<organism evidence="1 2">
    <name type="scientific">Candidatus Wolfebacteria bacterium GWA1_42_9</name>
    <dbReference type="NCBI Taxonomy" id="1802553"/>
    <lineage>
        <taxon>Bacteria</taxon>
        <taxon>Candidatus Wolfeibacteriota</taxon>
    </lineage>
</organism>
<accession>A0A1F8DLM6</accession>
<name>A0A1F8DLM6_9BACT</name>
<comment type="caution">
    <text evidence="1">The sequence shown here is derived from an EMBL/GenBank/DDBJ whole genome shotgun (WGS) entry which is preliminary data.</text>
</comment>
<dbReference type="EMBL" id="MGIN01000021">
    <property type="protein sequence ID" value="OGM89504.1"/>
    <property type="molecule type" value="Genomic_DNA"/>
</dbReference>
<sequence length="87" mass="10015">MNAKEMRSLTEDSLYESIKNQIERAARDGRLSTDLYPRTVDGDKKTPEPIYDVVVARLKEEGFNVKIETSTLKNGHIIMIIFWDNAQ</sequence>
<evidence type="ECO:0000313" key="2">
    <source>
        <dbReference type="Proteomes" id="UP000178303"/>
    </source>
</evidence>
<gene>
    <name evidence="1" type="ORF">A2108_00865</name>
</gene>
<dbReference type="Proteomes" id="UP000178303">
    <property type="component" value="Unassembled WGS sequence"/>
</dbReference>
<protein>
    <submittedName>
        <fullName evidence="1">Uncharacterized protein</fullName>
    </submittedName>
</protein>
<dbReference type="AlphaFoldDB" id="A0A1F8DLM6"/>
<evidence type="ECO:0000313" key="1">
    <source>
        <dbReference type="EMBL" id="OGM89504.1"/>
    </source>
</evidence>
<proteinExistence type="predicted"/>